<gene>
    <name evidence="1" type="ORF">ACN38_g12961</name>
</gene>
<dbReference type="AlphaFoldDB" id="A0A0M8NPW4"/>
<proteinExistence type="predicted"/>
<keyword evidence="2" id="KW-1185">Reference proteome</keyword>
<dbReference type="EMBL" id="LHQQ01000507">
    <property type="protein sequence ID" value="KOS36308.1"/>
    <property type="molecule type" value="Genomic_DNA"/>
</dbReference>
<dbReference type="STRING" id="229535.A0A0M8NPW4"/>
<dbReference type="InterPro" id="IPR011009">
    <property type="entry name" value="Kinase-like_dom_sf"/>
</dbReference>
<dbReference type="Proteomes" id="UP000037696">
    <property type="component" value="Unassembled WGS sequence"/>
</dbReference>
<sequence length="105" mass="11815">MIHPHPNIATYLGCQVSGGVITGLCLEKYPRTPTKEVNPGALMKRALRNTREARGDYSRVLTDIDSGIRYLHSLGAIIIDFGSCRKIGESLKDVGRTYEWYDREM</sequence>
<evidence type="ECO:0008006" key="3">
    <source>
        <dbReference type="Google" id="ProtNLM"/>
    </source>
</evidence>
<evidence type="ECO:0000313" key="2">
    <source>
        <dbReference type="Proteomes" id="UP000037696"/>
    </source>
</evidence>
<reference evidence="1 2" key="1">
    <citation type="submission" date="2015-08" db="EMBL/GenBank/DDBJ databases">
        <title>Genome sequencing of Penicillium nordicum.</title>
        <authorList>
            <person name="Nguyen H.D."/>
            <person name="Seifert K.A."/>
        </authorList>
    </citation>
    <scope>NUCLEOTIDE SEQUENCE [LARGE SCALE GENOMIC DNA]</scope>
    <source>
        <strain evidence="1 2">DAOMC 185683</strain>
    </source>
</reference>
<protein>
    <recommendedName>
        <fullName evidence="3">Protein kinase domain-containing protein</fullName>
    </recommendedName>
</protein>
<evidence type="ECO:0000313" key="1">
    <source>
        <dbReference type="EMBL" id="KOS36308.1"/>
    </source>
</evidence>
<accession>A0A0M8NPW4</accession>
<name>A0A0M8NPW4_9EURO</name>
<comment type="caution">
    <text evidence="1">The sequence shown here is derived from an EMBL/GenBank/DDBJ whole genome shotgun (WGS) entry which is preliminary data.</text>
</comment>
<dbReference type="SUPFAM" id="SSF56112">
    <property type="entry name" value="Protein kinase-like (PK-like)"/>
    <property type="match status" value="1"/>
</dbReference>
<dbReference type="OrthoDB" id="4062651at2759"/>
<organism evidence="1 2">
    <name type="scientific">Penicillium nordicum</name>
    <dbReference type="NCBI Taxonomy" id="229535"/>
    <lineage>
        <taxon>Eukaryota</taxon>
        <taxon>Fungi</taxon>
        <taxon>Dikarya</taxon>
        <taxon>Ascomycota</taxon>
        <taxon>Pezizomycotina</taxon>
        <taxon>Eurotiomycetes</taxon>
        <taxon>Eurotiomycetidae</taxon>
        <taxon>Eurotiales</taxon>
        <taxon>Aspergillaceae</taxon>
        <taxon>Penicillium</taxon>
    </lineage>
</organism>